<evidence type="ECO:0000259" key="7">
    <source>
        <dbReference type="PROSITE" id="PS50991"/>
    </source>
</evidence>
<dbReference type="Pfam" id="PF00682">
    <property type="entry name" value="HMGL-like"/>
    <property type="match status" value="1"/>
</dbReference>
<dbReference type="InterPro" id="IPR000891">
    <property type="entry name" value="PYR_CT"/>
</dbReference>
<comment type="similarity">
    <text evidence="2">Belongs to the alpha-IPM synthase/homocitrate synthase family. LeuA type 2 subfamily.</text>
</comment>
<keyword evidence="6" id="KW-0100">Branched-chain amino acid biosynthesis</keyword>
<comment type="catalytic activity">
    <reaction evidence="1">
        <text>3-methyl-2-oxobutanoate + acetyl-CoA + H2O = (2S)-2-isopropylmalate + CoA + H(+)</text>
        <dbReference type="Rhea" id="RHEA:21524"/>
        <dbReference type="ChEBI" id="CHEBI:1178"/>
        <dbReference type="ChEBI" id="CHEBI:11851"/>
        <dbReference type="ChEBI" id="CHEBI:15377"/>
        <dbReference type="ChEBI" id="CHEBI:15378"/>
        <dbReference type="ChEBI" id="CHEBI:57287"/>
        <dbReference type="ChEBI" id="CHEBI:57288"/>
        <dbReference type="EC" id="2.3.3.13"/>
    </reaction>
</comment>
<dbReference type="Pfam" id="PF08502">
    <property type="entry name" value="LeuA_dimer"/>
    <property type="match status" value="1"/>
</dbReference>
<dbReference type="NCBIfam" id="NF002991">
    <property type="entry name" value="PRK03739.1"/>
    <property type="match status" value="1"/>
</dbReference>
<dbReference type="PROSITE" id="PS50991">
    <property type="entry name" value="PYR_CT"/>
    <property type="match status" value="1"/>
</dbReference>
<dbReference type="InterPro" id="IPR036230">
    <property type="entry name" value="LeuA_allosteric_dom_sf"/>
</dbReference>
<evidence type="ECO:0000256" key="6">
    <source>
        <dbReference type="ARBA" id="ARBA00023304"/>
    </source>
</evidence>
<sequence>MGESWTGEDRVTFNLTATVEATTPNYYADQIEYFGRHISRRDHVIICLHTHNDRGTAVAATEFGLMAGADRVEGCIFGNGERTGNVDIANLALNLYTQGISPLLDFSNIRSVIETVTSCNGLPVHPRHPYAGELVFTAFSGSHQDAIKKGFEAHAKRQKNGETQYWDIPYLPIDPADIGCAYEAIIRVNSQSGKGGIAYIVKQALGLDMPKKMQISFYQVIQAIADREAKEMTIEDIITAFQHTYKFGGAKSSERISLHSFVISDIQSTNLEQVVNGNVEEHSINGKRFDGTLLVEGVPRVVRGDGNGLLSALLDALKNDLGIDLDVREYSEHSIGEGTNVKAASYVELVEGPNREDATVSTTGFWGVGVDSDTISSGLHAVISAVNRVIGNLPPPKLKLDFAVNVKPNPVDIHCGD</sequence>
<dbReference type="PANTHER" id="PTHR46911">
    <property type="match status" value="1"/>
</dbReference>
<evidence type="ECO:0000256" key="4">
    <source>
        <dbReference type="ARBA" id="ARBA00022605"/>
    </source>
</evidence>
<dbReference type="InterPro" id="IPR013709">
    <property type="entry name" value="2-isopropylmalate_synth_dimer"/>
</dbReference>
<keyword evidence="9" id="KW-1185">Reference proteome</keyword>
<dbReference type="SUPFAM" id="SSF110921">
    <property type="entry name" value="2-isopropylmalate synthase LeuA, allosteric (dimerisation) domain"/>
    <property type="match status" value="1"/>
</dbReference>
<name>A0AAV5AE78_9AGAM</name>
<evidence type="ECO:0000313" key="9">
    <source>
        <dbReference type="Proteomes" id="UP001050691"/>
    </source>
</evidence>
<evidence type="ECO:0000313" key="8">
    <source>
        <dbReference type="EMBL" id="GJJ10240.1"/>
    </source>
</evidence>
<dbReference type="GO" id="GO:0005739">
    <property type="term" value="C:mitochondrion"/>
    <property type="evidence" value="ECO:0007669"/>
    <property type="project" value="TreeGrafter"/>
</dbReference>
<dbReference type="SUPFAM" id="SSF51569">
    <property type="entry name" value="Aldolase"/>
    <property type="match status" value="1"/>
</dbReference>
<keyword evidence="5" id="KW-0808">Transferase</keyword>
<dbReference type="Gene3D" id="3.20.20.70">
    <property type="entry name" value="Aldolase class I"/>
    <property type="match status" value="1"/>
</dbReference>
<dbReference type="EC" id="2.3.3.13" evidence="3"/>
<keyword evidence="4" id="KW-0028">Amino-acid biosynthesis</keyword>
<dbReference type="InterPro" id="IPR002034">
    <property type="entry name" value="AIPM/Hcit_synth_CS"/>
</dbReference>
<dbReference type="Proteomes" id="UP001050691">
    <property type="component" value="Unassembled WGS sequence"/>
</dbReference>
<evidence type="ECO:0000256" key="5">
    <source>
        <dbReference type="ARBA" id="ARBA00022679"/>
    </source>
</evidence>
<feature type="domain" description="Pyruvate carboxyltransferase" evidence="7">
    <location>
        <begin position="1"/>
        <end position="110"/>
    </location>
</feature>
<proteinExistence type="inferred from homology"/>
<dbReference type="GO" id="GO:0009098">
    <property type="term" value="P:L-leucine biosynthetic process"/>
    <property type="evidence" value="ECO:0007669"/>
    <property type="project" value="InterPro"/>
</dbReference>
<dbReference type="InterPro" id="IPR013785">
    <property type="entry name" value="Aldolase_TIM"/>
</dbReference>
<dbReference type="AlphaFoldDB" id="A0AAV5AE78"/>
<dbReference type="PANTHER" id="PTHR46911:SF1">
    <property type="entry name" value="2-ISOPROPYLMALATE SYNTHASE"/>
    <property type="match status" value="1"/>
</dbReference>
<dbReference type="Gene3D" id="3.30.160.270">
    <property type="match status" value="1"/>
</dbReference>
<comment type="caution">
    <text evidence="8">The sequence shown here is derived from an EMBL/GenBank/DDBJ whole genome shotgun (WGS) entry which is preliminary data.</text>
</comment>
<dbReference type="InterPro" id="IPR054692">
    <property type="entry name" value="LeuA-like_post-cat"/>
</dbReference>
<dbReference type="SMART" id="SM00917">
    <property type="entry name" value="LeuA_dimer"/>
    <property type="match status" value="1"/>
</dbReference>
<evidence type="ECO:0000256" key="2">
    <source>
        <dbReference type="ARBA" id="ARBA00009767"/>
    </source>
</evidence>
<accession>A0AAV5AE78</accession>
<dbReference type="PROSITE" id="PS00816">
    <property type="entry name" value="AIPM_HOMOCIT_SYNTH_2"/>
    <property type="match status" value="1"/>
</dbReference>
<evidence type="ECO:0000256" key="1">
    <source>
        <dbReference type="ARBA" id="ARBA00000064"/>
    </source>
</evidence>
<evidence type="ECO:0000256" key="3">
    <source>
        <dbReference type="ARBA" id="ARBA00012973"/>
    </source>
</evidence>
<gene>
    <name evidence="8" type="ORF">Clacol_004466</name>
</gene>
<dbReference type="EMBL" id="BPWL01000005">
    <property type="protein sequence ID" value="GJJ10240.1"/>
    <property type="molecule type" value="Genomic_DNA"/>
</dbReference>
<organism evidence="8 9">
    <name type="scientific">Clathrus columnatus</name>
    <dbReference type="NCBI Taxonomy" id="1419009"/>
    <lineage>
        <taxon>Eukaryota</taxon>
        <taxon>Fungi</taxon>
        <taxon>Dikarya</taxon>
        <taxon>Basidiomycota</taxon>
        <taxon>Agaricomycotina</taxon>
        <taxon>Agaricomycetes</taxon>
        <taxon>Phallomycetidae</taxon>
        <taxon>Phallales</taxon>
        <taxon>Clathraceae</taxon>
        <taxon>Clathrus</taxon>
    </lineage>
</organism>
<reference evidence="8" key="1">
    <citation type="submission" date="2021-10" db="EMBL/GenBank/DDBJ databases">
        <title>De novo Genome Assembly of Clathrus columnatus (Basidiomycota, Fungi) Using Illumina and Nanopore Sequence Data.</title>
        <authorList>
            <person name="Ogiso-Tanaka E."/>
            <person name="Itagaki H."/>
            <person name="Hosoya T."/>
            <person name="Hosaka K."/>
        </authorList>
    </citation>
    <scope>NUCLEOTIDE SEQUENCE</scope>
    <source>
        <strain evidence="8">MO-923</strain>
    </source>
</reference>
<dbReference type="GO" id="GO:0003852">
    <property type="term" value="F:2-isopropylmalate synthase activity"/>
    <property type="evidence" value="ECO:0007669"/>
    <property type="project" value="UniProtKB-EC"/>
</dbReference>
<dbReference type="Pfam" id="PF22615">
    <property type="entry name" value="IPMS_D2"/>
    <property type="match status" value="1"/>
</dbReference>
<dbReference type="SUPFAM" id="SSF89000">
    <property type="entry name" value="post-HMGL domain-like"/>
    <property type="match status" value="1"/>
</dbReference>
<protein>
    <recommendedName>
        <fullName evidence="3">2-isopropylmalate synthase</fullName>
        <ecNumber evidence="3">2.3.3.13</ecNumber>
    </recommendedName>
</protein>